<name>A0A1L8E4I1_9DIPT</name>
<feature type="domain" description="Sulfotransferase" evidence="3">
    <location>
        <begin position="24"/>
        <end position="273"/>
    </location>
</feature>
<evidence type="ECO:0000259" key="3">
    <source>
        <dbReference type="Pfam" id="PF00685"/>
    </source>
</evidence>
<organism evidence="4">
    <name type="scientific">Nyssomyia neivai</name>
    <dbReference type="NCBI Taxonomy" id="330878"/>
    <lineage>
        <taxon>Eukaryota</taxon>
        <taxon>Metazoa</taxon>
        <taxon>Ecdysozoa</taxon>
        <taxon>Arthropoda</taxon>
        <taxon>Hexapoda</taxon>
        <taxon>Insecta</taxon>
        <taxon>Pterygota</taxon>
        <taxon>Neoptera</taxon>
        <taxon>Endopterygota</taxon>
        <taxon>Diptera</taxon>
        <taxon>Nematocera</taxon>
        <taxon>Psychodoidea</taxon>
        <taxon>Psychodidae</taxon>
        <taxon>Nyssomyia</taxon>
    </lineage>
</organism>
<accession>A0A1L8E4I1</accession>
<evidence type="ECO:0000256" key="1">
    <source>
        <dbReference type="ARBA" id="ARBA00005771"/>
    </source>
</evidence>
<dbReference type="PANTHER" id="PTHR11783">
    <property type="entry name" value="SULFOTRANSFERASE SULT"/>
    <property type="match status" value="1"/>
</dbReference>
<protein>
    <submittedName>
        <fullName evidence="4">Putative sulfotransferase</fullName>
    </submittedName>
</protein>
<comment type="similarity">
    <text evidence="1">Belongs to the sulfotransferase 1 family.</text>
</comment>
<dbReference type="SUPFAM" id="SSF52540">
    <property type="entry name" value="P-loop containing nucleoside triphosphate hydrolases"/>
    <property type="match status" value="1"/>
</dbReference>
<dbReference type="Gene3D" id="3.40.50.300">
    <property type="entry name" value="P-loop containing nucleotide triphosphate hydrolases"/>
    <property type="match status" value="1"/>
</dbReference>
<dbReference type="GO" id="GO:0008146">
    <property type="term" value="F:sulfotransferase activity"/>
    <property type="evidence" value="ECO:0007669"/>
    <property type="project" value="InterPro"/>
</dbReference>
<dbReference type="InterPro" id="IPR027417">
    <property type="entry name" value="P-loop_NTPase"/>
</dbReference>
<dbReference type="AlphaFoldDB" id="A0A1L8E4I1"/>
<evidence type="ECO:0000313" key="4">
    <source>
        <dbReference type="EMBL" id="JAV13631.1"/>
    </source>
</evidence>
<reference evidence="4" key="1">
    <citation type="submission" date="2016-12" db="EMBL/GenBank/DDBJ databases">
        <title>An insight into the sialome and mialome of the sand fly, Nyssomyia neivai.</title>
        <authorList>
            <person name="Sebastian V."/>
            <person name="Goulart T.M."/>
            <person name="Oliveira W."/>
            <person name="Calvo E."/>
            <person name="Oliveira L.F."/>
            <person name="Pinto M.C."/>
            <person name="Rosselino A.M."/>
            <person name="Ribeiro J.M."/>
        </authorList>
    </citation>
    <scope>NUCLEOTIDE SEQUENCE</scope>
</reference>
<dbReference type="InterPro" id="IPR000863">
    <property type="entry name" value="Sulfotransferase_dom"/>
</dbReference>
<sequence>MTPTLMPALYTEWADDILNFKVRKDDVFVVTFPKCGTTWTQEMVWMIGNELDFERGRKVPLPVRFPHLDLSAVAVISKTNSVRQCAEMKGTRYMKSHLPAHLLPTEIWTVKPKVIYCTRNPKDAAISNYHFMSRMQGWKANFDDMMEAFMTNTIIYAPFHKHVLDFWSMRHEENVLFLTYEEMKKDLPAVIAKTAKFMGKSLTDEQITKLTHHLSFDSMKKNKSISETPLMKSVPFFKYKLLRKGESGTFKKEMSPELIERFDKWSLNELKDTDFRFSM</sequence>
<proteinExistence type="inferred from homology"/>
<dbReference type="EMBL" id="GFDF01000453">
    <property type="protein sequence ID" value="JAV13631.1"/>
    <property type="molecule type" value="Transcribed_RNA"/>
</dbReference>
<evidence type="ECO:0000256" key="2">
    <source>
        <dbReference type="ARBA" id="ARBA00022679"/>
    </source>
</evidence>
<keyword evidence="2 4" id="KW-0808">Transferase</keyword>
<dbReference type="Pfam" id="PF00685">
    <property type="entry name" value="Sulfotransfer_1"/>
    <property type="match status" value="1"/>
</dbReference>